<evidence type="ECO:0000313" key="1">
    <source>
        <dbReference type="EMBL" id="GMH77726.1"/>
    </source>
</evidence>
<dbReference type="AlphaFoldDB" id="A0A9W7AU39"/>
<accession>A0A9W7AU39</accession>
<protein>
    <recommendedName>
        <fullName evidence="3">Pentapeptide repeat-containing protein</fullName>
    </recommendedName>
</protein>
<dbReference type="SUPFAM" id="SSF141571">
    <property type="entry name" value="Pentapeptide repeat-like"/>
    <property type="match status" value="1"/>
</dbReference>
<gene>
    <name evidence="1" type="ORF">TL16_g07510</name>
</gene>
<evidence type="ECO:0000313" key="2">
    <source>
        <dbReference type="Proteomes" id="UP001162640"/>
    </source>
</evidence>
<dbReference type="Gene3D" id="2.160.20.80">
    <property type="entry name" value="E3 ubiquitin-protein ligase SopA"/>
    <property type="match status" value="1"/>
</dbReference>
<evidence type="ECO:0008006" key="3">
    <source>
        <dbReference type="Google" id="ProtNLM"/>
    </source>
</evidence>
<sequence length="163" mass="17719">MLSLNQALRLPFTIPTLPAAKPIAPALALALTLGVQSASAISGGGLDYANLNLSESQDFAGKSFSKKDFSQIIAKNTNFHDSTLIGCRFYKAYLVGTDFSGADITGAALEDTSMDDANLNDAVAVGEKPRGAKRRIFSALTHHFACRKLFFSFFVRRKIRRRD</sequence>
<dbReference type="PANTHER" id="PTHR47200:SF2">
    <property type="entry name" value="THYLAKOID LUMENAL 15 KDA PROTEIN 1, CHLOROPLASTIC"/>
    <property type="match status" value="1"/>
</dbReference>
<name>A0A9W7AU39_9STRA</name>
<comment type="caution">
    <text evidence="1">The sequence shown here is derived from an EMBL/GenBank/DDBJ whole genome shotgun (WGS) entry which is preliminary data.</text>
</comment>
<reference evidence="2" key="1">
    <citation type="journal article" date="2023" name="Commun. Biol.">
        <title>Genome analysis of Parmales, the sister group of diatoms, reveals the evolutionary specialization of diatoms from phago-mixotrophs to photoautotrophs.</title>
        <authorList>
            <person name="Ban H."/>
            <person name="Sato S."/>
            <person name="Yoshikawa S."/>
            <person name="Yamada K."/>
            <person name="Nakamura Y."/>
            <person name="Ichinomiya M."/>
            <person name="Sato N."/>
            <person name="Blanc-Mathieu R."/>
            <person name="Endo H."/>
            <person name="Kuwata A."/>
            <person name="Ogata H."/>
        </authorList>
    </citation>
    <scope>NUCLEOTIDE SEQUENCE [LARGE SCALE GENOMIC DNA]</scope>
</reference>
<dbReference type="Pfam" id="PF00805">
    <property type="entry name" value="Pentapeptide"/>
    <property type="match status" value="1"/>
</dbReference>
<dbReference type="InterPro" id="IPR044213">
    <property type="entry name" value="At2g44920-like"/>
</dbReference>
<dbReference type="EMBL" id="BLQM01000237">
    <property type="protein sequence ID" value="GMH77726.1"/>
    <property type="molecule type" value="Genomic_DNA"/>
</dbReference>
<organism evidence="1 2">
    <name type="scientific">Triparma laevis f. inornata</name>
    <dbReference type="NCBI Taxonomy" id="1714386"/>
    <lineage>
        <taxon>Eukaryota</taxon>
        <taxon>Sar</taxon>
        <taxon>Stramenopiles</taxon>
        <taxon>Ochrophyta</taxon>
        <taxon>Bolidophyceae</taxon>
        <taxon>Parmales</taxon>
        <taxon>Triparmaceae</taxon>
        <taxon>Triparma</taxon>
    </lineage>
</organism>
<dbReference type="InterPro" id="IPR001646">
    <property type="entry name" value="5peptide_repeat"/>
</dbReference>
<dbReference type="PANTHER" id="PTHR47200">
    <property type="entry name" value="THYLAKOID LUMENAL 15 KDA PROTEIN 1, CHLOROPLASTIC"/>
    <property type="match status" value="1"/>
</dbReference>
<proteinExistence type="predicted"/>
<dbReference type="Proteomes" id="UP001162640">
    <property type="component" value="Unassembled WGS sequence"/>
</dbReference>